<dbReference type="PRINTS" id="PR00119">
    <property type="entry name" value="CATATPASE"/>
</dbReference>
<keyword evidence="5" id="KW-0547">Nucleotide-binding</keyword>
<evidence type="ECO:0000313" key="15">
    <source>
        <dbReference type="EMBL" id="KAK1443499.1"/>
    </source>
</evidence>
<evidence type="ECO:0000256" key="1">
    <source>
        <dbReference type="ARBA" id="ARBA00004141"/>
    </source>
</evidence>
<organism evidence="15 16">
    <name type="scientific">Babesia gibsoni</name>
    <dbReference type="NCBI Taxonomy" id="33632"/>
    <lineage>
        <taxon>Eukaryota</taxon>
        <taxon>Sar</taxon>
        <taxon>Alveolata</taxon>
        <taxon>Apicomplexa</taxon>
        <taxon>Aconoidasida</taxon>
        <taxon>Piroplasmida</taxon>
        <taxon>Babesiidae</taxon>
        <taxon>Babesia</taxon>
    </lineage>
</organism>
<evidence type="ECO:0000256" key="12">
    <source>
        <dbReference type="SAM" id="Phobius"/>
    </source>
</evidence>
<gene>
    <name evidence="15" type="ORF">BgAZ_203750</name>
</gene>
<feature type="domain" description="P-type ATPase A" evidence="14">
    <location>
        <begin position="494"/>
        <end position="630"/>
    </location>
</feature>
<feature type="transmembrane region" description="Helical" evidence="12">
    <location>
        <begin position="253"/>
        <end position="272"/>
    </location>
</feature>
<dbReference type="SUPFAM" id="SSF81660">
    <property type="entry name" value="Metal cation-transporting ATPase, ATP-binding domain N"/>
    <property type="match status" value="1"/>
</dbReference>
<sequence>MALCAKWMLSMLCISSFLDAAEHYGGLYQDYTADKQDSLPNHGLFLDRMYDIPSIVRKKHKKTQPLEVVTQRHWRQAPDSETVAIHKADKKKNTDDQASKNEEGTANTDGGDDPKKPEDEAPKREEKPPENVSRWCRGDSVLISVGELTLFNLLAIFILILLTIWHLTLIITSNKNPDGYNTWDQAIPKMTMEEDEEPLIQQEGYSGTEPGKYVMKFLICYMAICQVIVLSFICNELCVPLVDGIDYWEMRALPFLISWVLGFVILLSSFIVRNTHIGKCLFLVKAPLSSCEQVHITDYSKTRNPGEQDILRSMVEWYYNLATFLKLKLNIPDRIFRVTFDKYKNAATYVYVPVLTAGNERYFYYQYVKFTYNPELDRFEDSSRKVTNYLRNTNLTDLLDKGGLTEAESFRRTCEVGKNTIAVQTLSFSTLLYREVSDPVFFLQLYLTLKSVYWKSIITAPIWGFMVVHTILKKVRIINDQQRDLHQLANAASNSMVTVLRENVTKAVPASDLAIGDIVRVESNWEVPSDMVMLRGDVIVDESSITGESVPLRKSKLIVDKYGYSLSIFDPNLSMAGKGKRAAHDKEIVSHLLKAGTRIISVVGNEDITASAVAVVVATGVYTTKGKQMKGVLFPNQFRLKYDTQLPMIFILTSIYALVCSSYQIQFLGWNMTSLFYSLGTLSQVAPVWASTMISIGQSRACERIAESDGICCIAPSRIPIFGKLRVMCFDKTGTLTRNLLVFHGMKLISGKQGAEVTMTPDEVKETINSIQSVATFDSKKDEDEKLKQILALAMATCHSLFPRDGDNEQLGNQVDKSMFDATGCTVEQFIDSDGNTRRYIRSASNRSLIMEVLRTFDFNYQKKLSSIVVSVRTTASDKRVLFAFVKGAYESVDACSTERSSELGDLANREASQGSYVLGMGYKLILTEDNISKRENVESKLRMGGLLIFNNSVRDDSASVISTLQEAKVRPVILTGDNIPASQFVAKAVRMFDESSDAGIYANMVDGKPVWHFPQTPVDEETLYFGTQCDNLAVTGDVFDHLEDDWENILHTYGRFTTNKSANDYLFEQFLLRVRVFARLNPHQKVRVINAFKRLGIITGMCGDGTNDCLALQASHAGISLTNGTASMVAPFTSKNNKLQSVITLIREGRGSLVTSLACFKFMLLFGLMIAFVKVCLFKKCRGVMPEWGYLLLENAILLSLSHTMALSRPIDRLRIRSPTSSLLGPLSLSSVGFMFGTNVIFLLLLFRLFDWLGIKSSLEFNSKANPASWWILSDNFESPTVCLWLCYQVVNAALVFSFGGIFRESVLSNTYFTMTWFSINAILTFLLFTGPSKFTCLFRINCTDKVSRETVFPVLRLLTTSANGNPFYGQEGNNILPTKFKILFLLLNFTNSLVNGLISRYLLGNEFLKALRTFIGHKCSADRIKV</sequence>
<dbReference type="SUPFAM" id="SSF81665">
    <property type="entry name" value="Calcium ATPase, transmembrane domain M"/>
    <property type="match status" value="1"/>
</dbReference>
<feature type="transmembrane region" description="Helical" evidence="12">
    <location>
        <begin position="150"/>
        <end position="171"/>
    </location>
</feature>
<dbReference type="SFLD" id="SFLDS00003">
    <property type="entry name" value="Haloacid_Dehalogenase"/>
    <property type="match status" value="1"/>
</dbReference>
<protein>
    <submittedName>
        <fullName evidence="15">Cation-transporting ATPase-related protein</fullName>
    </submittedName>
</protein>
<keyword evidence="4" id="KW-0479">Metal-binding</keyword>
<dbReference type="Gene3D" id="2.70.150.10">
    <property type="entry name" value="Calcium-transporting ATPase, cytoplasmic transduction domain A"/>
    <property type="match status" value="1"/>
</dbReference>
<feature type="transmembrane region" description="Helical" evidence="12">
    <location>
        <begin position="213"/>
        <end position="233"/>
    </location>
</feature>
<dbReference type="Gene3D" id="3.40.50.1000">
    <property type="entry name" value="HAD superfamily/HAD-like"/>
    <property type="match status" value="1"/>
</dbReference>
<dbReference type="GO" id="GO:0046872">
    <property type="term" value="F:metal ion binding"/>
    <property type="evidence" value="ECO:0007669"/>
    <property type="project" value="UniProtKB-KW"/>
</dbReference>
<name>A0AAD8LMD1_BABGI</name>
<evidence type="ECO:0000256" key="3">
    <source>
        <dbReference type="ARBA" id="ARBA00022692"/>
    </source>
</evidence>
<dbReference type="InterPro" id="IPR018303">
    <property type="entry name" value="ATPase_P-typ_P_site"/>
</dbReference>
<evidence type="ECO:0000259" key="14">
    <source>
        <dbReference type="Pfam" id="PF00122"/>
    </source>
</evidence>
<keyword evidence="9 12" id="KW-1133">Transmembrane helix</keyword>
<dbReference type="GO" id="GO:0005524">
    <property type="term" value="F:ATP binding"/>
    <property type="evidence" value="ECO:0007669"/>
    <property type="project" value="UniProtKB-KW"/>
</dbReference>
<feature type="chain" id="PRO_5042214703" evidence="13">
    <location>
        <begin position="21"/>
        <end position="1428"/>
    </location>
</feature>
<evidence type="ECO:0000256" key="5">
    <source>
        <dbReference type="ARBA" id="ARBA00022741"/>
    </source>
</evidence>
<proteinExistence type="inferred from homology"/>
<dbReference type="EMBL" id="JAVEPI010000002">
    <property type="protein sequence ID" value="KAK1443499.1"/>
    <property type="molecule type" value="Genomic_DNA"/>
</dbReference>
<keyword evidence="3 12" id="KW-0812">Transmembrane</keyword>
<evidence type="ECO:0000256" key="6">
    <source>
        <dbReference type="ARBA" id="ARBA00022840"/>
    </source>
</evidence>
<evidence type="ECO:0000256" key="8">
    <source>
        <dbReference type="ARBA" id="ARBA00022967"/>
    </source>
</evidence>
<feature type="transmembrane region" description="Helical" evidence="12">
    <location>
        <begin position="1384"/>
        <end position="1405"/>
    </location>
</feature>
<feature type="transmembrane region" description="Helical" evidence="12">
    <location>
        <begin position="1310"/>
        <end position="1331"/>
    </location>
</feature>
<dbReference type="InterPro" id="IPR001757">
    <property type="entry name" value="P_typ_ATPase"/>
</dbReference>
<keyword evidence="7" id="KW-0460">Magnesium</keyword>
<feature type="region of interest" description="Disordered" evidence="11">
    <location>
        <begin position="72"/>
        <end position="132"/>
    </location>
</feature>
<keyword evidence="13" id="KW-0732">Signal</keyword>
<feature type="signal peptide" evidence="13">
    <location>
        <begin position="1"/>
        <end position="20"/>
    </location>
</feature>
<dbReference type="GO" id="GO:0016020">
    <property type="term" value="C:membrane"/>
    <property type="evidence" value="ECO:0007669"/>
    <property type="project" value="UniProtKB-SubCell"/>
</dbReference>
<keyword evidence="8" id="KW-1278">Translocase</keyword>
<dbReference type="SUPFAM" id="SSF81653">
    <property type="entry name" value="Calcium ATPase, transduction domain A"/>
    <property type="match status" value="1"/>
</dbReference>
<dbReference type="GO" id="GO:0019829">
    <property type="term" value="F:ATPase-coupled monoatomic cation transmembrane transporter activity"/>
    <property type="evidence" value="ECO:0007669"/>
    <property type="project" value="TreeGrafter"/>
</dbReference>
<dbReference type="InterPro" id="IPR023214">
    <property type="entry name" value="HAD_sf"/>
</dbReference>
<feature type="transmembrane region" description="Helical" evidence="12">
    <location>
        <begin position="1228"/>
        <end position="1248"/>
    </location>
</feature>
<dbReference type="InterPro" id="IPR059000">
    <property type="entry name" value="ATPase_P-type_domA"/>
</dbReference>
<evidence type="ECO:0000256" key="7">
    <source>
        <dbReference type="ARBA" id="ARBA00022842"/>
    </source>
</evidence>
<dbReference type="Gene3D" id="3.40.1110.10">
    <property type="entry name" value="Calcium-transporting ATPase, cytoplasmic domain N"/>
    <property type="match status" value="1"/>
</dbReference>
<evidence type="ECO:0000256" key="9">
    <source>
        <dbReference type="ARBA" id="ARBA00022989"/>
    </source>
</evidence>
<dbReference type="Pfam" id="PF00122">
    <property type="entry name" value="E1-E2_ATPase"/>
    <property type="match status" value="1"/>
</dbReference>
<dbReference type="PROSITE" id="PS00154">
    <property type="entry name" value="ATPASE_E1_E2"/>
    <property type="match status" value="1"/>
</dbReference>
<dbReference type="PANTHER" id="PTHR45630:SF11">
    <property type="entry name" value="CATION-TRANSPORTING P-TYPE ATPASE N-TERMINAL DOMAIN-CONTAINING PROTEIN"/>
    <property type="match status" value="1"/>
</dbReference>
<dbReference type="GO" id="GO:0140358">
    <property type="term" value="F:P-type transmembrane transporter activity"/>
    <property type="evidence" value="ECO:0007669"/>
    <property type="project" value="InterPro"/>
</dbReference>
<dbReference type="GO" id="GO:0016887">
    <property type="term" value="F:ATP hydrolysis activity"/>
    <property type="evidence" value="ECO:0007669"/>
    <property type="project" value="InterPro"/>
</dbReference>
<dbReference type="SFLD" id="SFLDG00002">
    <property type="entry name" value="C1.7:_P-type_atpase_like"/>
    <property type="match status" value="1"/>
</dbReference>
<dbReference type="PANTHER" id="PTHR45630">
    <property type="entry name" value="CATION-TRANSPORTING ATPASE-RELATED"/>
    <property type="match status" value="1"/>
</dbReference>
<evidence type="ECO:0000256" key="4">
    <source>
        <dbReference type="ARBA" id="ARBA00022723"/>
    </source>
</evidence>
<reference evidence="15" key="1">
    <citation type="submission" date="2023-08" db="EMBL/GenBank/DDBJ databases">
        <title>Draft sequence of the Babesia gibsoni genome.</title>
        <authorList>
            <person name="Yamagishi J.Y."/>
            <person name="Xuan X.X."/>
        </authorList>
    </citation>
    <scope>NUCLEOTIDE SEQUENCE</scope>
    <source>
        <strain evidence="15">Azabu</strain>
    </source>
</reference>
<accession>A0AAD8LMD1</accession>
<dbReference type="SUPFAM" id="SSF56784">
    <property type="entry name" value="HAD-like"/>
    <property type="match status" value="1"/>
</dbReference>
<dbReference type="InterPro" id="IPR023298">
    <property type="entry name" value="ATPase_P-typ_TM_dom_sf"/>
</dbReference>
<dbReference type="InterPro" id="IPR006544">
    <property type="entry name" value="P-type_TPase_V"/>
</dbReference>
<evidence type="ECO:0000256" key="13">
    <source>
        <dbReference type="SAM" id="SignalP"/>
    </source>
</evidence>
<dbReference type="InterPro" id="IPR008250">
    <property type="entry name" value="ATPase_P-typ_transduc_dom_A_sf"/>
</dbReference>
<keyword evidence="10 12" id="KW-0472">Membrane</keyword>
<dbReference type="SFLD" id="SFLDF00027">
    <property type="entry name" value="p-type_atpase"/>
    <property type="match status" value="1"/>
</dbReference>
<evidence type="ECO:0000313" key="16">
    <source>
        <dbReference type="Proteomes" id="UP001230268"/>
    </source>
</evidence>
<dbReference type="InterPro" id="IPR036412">
    <property type="entry name" value="HAD-like_sf"/>
</dbReference>
<dbReference type="InterPro" id="IPR023299">
    <property type="entry name" value="ATPase_P-typ_cyto_dom_N"/>
</dbReference>
<dbReference type="NCBIfam" id="TIGR01494">
    <property type="entry name" value="ATPase_P-type"/>
    <property type="match status" value="1"/>
</dbReference>
<feature type="compositionally biased region" description="Basic and acidic residues" evidence="11">
    <location>
        <begin position="84"/>
        <end position="103"/>
    </location>
</feature>
<evidence type="ECO:0000256" key="2">
    <source>
        <dbReference type="ARBA" id="ARBA00006000"/>
    </source>
</evidence>
<keyword evidence="16" id="KW-1185">Reference proteome</keyword>
<feature type="transmembrane region" description="Helical" evidence="12">
    <location>
        <begin position="1283"/>
        <end position="1304"/>
    </location>
</feature>
<feature type="transmembrane region" description="Helical" evidence="12">
    <location>
        <begin position="1154"/>
        <end position="1178"/>
    </location>
</feature>
<feature type="compositionally biased region" description="Basic and acidic residues" evidence="11">
    <location>
        <begin position="112"/>
        <end position="129"/>
    </location>
</feature>
<dbReference type="Proteomes" id="UP001230268">
    <property type="component" value="Unassembled WGS sequence"/>
</dbReference>
<comment type="subcellular location">
    <subcellularLocation>
        <location evidence="1">Membrane</location>
        <topology evidence="1">Multi-pass membrane protein</topology>
    </subcellularLocation>
</comment>
<comment type="similarity">
    <text evidence="2">Belongs to the cation transport ATPase (P-type) (TC 3.A.3) family. Type V subfamily.</text>
</comment>
<comment type="caution">
    <text evidence="15">The sequence shown here is derived from an EMBL/GenBank/DDBJ whole genome shotgun (WGS) entry which is preliminary data.</text>
</comment>
<evidence type="ECO:0000256" key="11">
    <source>
        <dbReference type="SAM" id="MobiDB-lite"/>
    </source>
</evidence>
<keyword evidence="6" id="KW-0067">ATP-binding</keyword>
<evidence type="ECO:0000256" key="10">
    <source>
        <dbReference type="ARBA" id="ARBA00023136"/>
    </source>
</evidence>
<dbReference type="InterPro" id="IPR044492">
    <property type="entry name" value="P_typ_ATPase_HD_dom"/>
</dbReference>